<dbReference type="EMBL" id="VIWY01000007">
    <property type="protein sequence ID" value="TWG10526.1"/>
    <property type="molecule type" value="Genomic_DNA"/>
</dbReference>
<keyword evidence="3" id="KW-1185">Reference proteome</keyword>
<name>A0A561VFX8_ACTTI</name>
<sequence length="86" mass="8575">MHESIPAGYARRMTTNERPRTGDLPVDPDTKAEEGAPATQAETRRPGGDLPDADIVTESDGSGASGGASGGSGGGSGMPGHPDATR</sequence>
<protein>
    <submittedName>
        <fullName evidence="2">Uncharacterized protein</fullName>
    </submittedName>
</protein>
<proteinExistence type="predicted"/>
<accession>A0A561VFX8</accession>
<evidence type="ECO:0000256" key="1">
    <source>
        <dbReference type="SAM" id="MobiDB-lite"/>
    </source>
</evidence>
<comment type="caution">
    <text evidence="2">The sequence shown here is derived from an EMBL/GenBank/DDBJ whole genome shotgun (WGS) entry which is preliminary data.</text>
</comment>
<dbReference type="AlphaFoldDB" id="A0A561VFX8"/>
<feature type="compositionally biased region" description="Gly residues" evidence="1">
    <location>
        <begin position="63"/>
        <end position="78"/>
    </location>
</feature>
<reference evidence="2 3" key="1">
    <citation type="submission" date="2019-06" db="EMBL/GenBank/DDBJ databases">
        <title>Sequencing the genomes of 1000 actinobacteria strains.</title>
        <authorList>
            <person name="Klenk H.-P."/>
        </authorList>
    </citation>
    <scope>NUCLEOTIDE SEQUENCE [LARGE SCALE GENOMIC DNA]</scope>
    <source>
        <strain evidence="2 3">DSM 43866</strain>
    </source>
</reference>
<dbReference type="Proteomes" id="UP000320239">
    <property type="component" value="Unassembled WGS sequence"/>
</dbReference>
<gene>
    <name evidence="2" type="ORF">FHX34_10716</name>
</gene>
<evidence type="ECO:0000313" key="3">
    <source>
        <dbReference type="Proteomes" id="UP000320239"/>
    </source>
</evidence>
<organism evidence="2 3">
    <name type="scientific">Actinoplanes teichomyceticus</name>
    <dbReference type="NCBI Taxonomy" id="1867"/>
    <lineage>
        <taxon>Bacteria</taxon>
        <taxon>Bacillati</taxon>
        <taxon>Actinomycetota</taxon>
        <taxon>Actinomycetes</taxon>
        <taxon>Micromonosporales</taxon>
        <taxon>Micromonosporaceae</taxon>
        <taxon>Actinoplanes</taxon>
    </lineage>
</organism>
<evidence type="ECO:0000313" key="2">
    <source>
        <dbReference type="EMBL" id="TWG10526.1"/>
    </source>
</evidence>
<feature type="region of interest" description="Disordered" evidence="1">
    <location>
        <begin position="1"/>
        <end position="86"/>
    </location>
</feature>